<keyword evidence="4" id="KW-0378">Hydrolase</keyword>
<evidence type="ECO:0000256" key="5">
    <source>
        <dbReference type="ARBA" id="ARBA00022842"/>
    </source>
</evidence>
<reference evidence="8 9" key="1">
    <citation type="journal article" date="2006" name="Science">
        <title>The genome of black cottonwood, Populus trichocarpa (Torr. &amp; Gray).</title>
        <authorList>
            <person name="Tuskan G.A."/>
            <person name="Difazio S."/>
            <person name="Jansson S."/>
            <person name="Bohlmann J."/>
            <person name="Grigoriev I."/>
            <person name="Hellsten U."/>
            <person name="Putnam N."/>
            <person name="Ralph S."/>
            <person name="Rombauts S."/>
            <person name="Salamov A."/>
            <person name="Schein J."/>
            <person name="Sterck L."/>
            <person name="Aerts A."/>
            <person name="Bhalerao R.R."/>
            <person name="Bhalerao R.P."/>
            <person name="Blaudez D."/>
            <person name="Boerjan W."/>
            <person name="Brun A."/>
            <person name="Brunner A."/>
            <person name="Busov V."/>
            <person name="Campbell M."/>
            <person name="Carlson J."/>
            <person name="Chalot M."/>
            <person name="Chapman J."/>
            <person name="Chen G.L."/>
            <person name="Cooper D."/>
            <person name="Coutinho P.M."/>
            <person name="Couturier J."/>
            <person name="Covert S."/>
            <person name="Cronk Q."/>
            <person name="Cunningham R."/>
            <person name="Davis J."/>
            <person name="Degroeve S."/>
            <person name="Dejardin A."/>
            <person name="Depamphilis C."/>
            <person name="Detter J."/>
            <person name="Dirks B."/>
            <person name="Dubchak I."/>
            <person name="Duplessis S."/>
            <person name="Ehlting J."/>
            <person name="Ellis B."/>
            <person name="Gendler K."/>
            <person name="Goodstein D."/>
            <person name="Gribskov M."/>
            <person name="Grimwood J."/>
            <person name="Groover A."/>
            <person name="Gunter L."/>
            <person name="Hamberger B."/>
            <person name="Heinze B."/>
            <person name="Helariutta Y."/>
            <person name="Henrissat B."/>
            <person name="Holligan D."/>
            <person name="Holt R."/>
            <person name="Huang W."/>
            <person name="Islam-Faridi N."/>
            <person name="Jones S."/>
            <person name="Jones-Rhoades M."/>
            <person name="Jorgensen R."/>
            <person name="Joshi C."/>
            <person name="Kangasjarvi J."/>
            <person name="Karlsson J."/>
            <person name="Kelleher C."/>
            <person name="Kirkpatrick R."/>
            <person name="Kirst M."/>
            <person name="Kohler A."/>
            <person name="Kalluri U."/>
            <person name="Larimer F."/>
            <person name="Leebens-Mack J."/>
            <person name="Leple J.C."/>
            <person name="Locascio P."/>
            <person name="Lou Y."/>
            <person name="Lucas S."/>
            <person name="Martin F."/>
            <person name="Montanini B."/>
            <person name="Napoli C."/>
            <person name="Nelson D.R."/>
            <person name="Nelson C."/>
            <person name="Nieminen K."/>
            <person name="Nilsson O."/>
            <person name="Pereda V."/>
            <person name="Peter G."/>
            <person name="Philippe R."/>
            <person name="Pilate G."/>
            <person name="Poliakov A."/>
            <person name="Razumovskaya J."/>
            <person name="Richardson P."/>
            <person name="Rinaldi C."/>
            <person name="Ritland K."/>
            <person name="Rouze P."/>
            <person name="Ryaboy D."/>
            <person name="Schmutz J."/>
            <person name="Schrader J."/>
            <person name="Segerman B."/>
            <person name="Shin H."/>
            <person name="Siddiqui A."/>
            <person name="Sterky F."/>
            <person name="Terry A."/>
            <person name="Tsai C.J."/>
            <person name="Uberbacher E."/>
            <person name="Unneberg P."/>
            <person name="Vahala J."/>
            <person name="Wall K."/>
            <person name="Wessler S."/>
            <person name="Yang G."/>
            <person name="Yin T."/>
            <person name="Douglas C."/>
            <person name="Marra M."/>
            <person name="Sandberg G."/>
            <person name="Van de Peer Y."/>
            <person name="Rokhsar D."/>
        </authorList>
    </citation>
    <scope>NUCLEOTIDE SEQUENCE [LARGE SCALE GENOMIC DNA]</scope>
    <source>
        <strain evidence="9">cv. Nisqually</strain>
    </source>
</reference>
<name>A0A3N7H0V6_POPTR</name>
<evidence type="ECO:0000256" key="3">
    <source>
        <dbReference type="ARBA" id="ARBA00022723"/>
    </source>
</evidence>
<dbReference type="InterPro" id="IPR005135">
    <property type="entry name" value="Endo/exonuclease/phosphatase"/>
</dbReference>
<dbReference type="PANTHER" id="PTHR22748">
    <property type="entry name" value="AP ENDONUCLEASE"/>
    <property type="match status" value="1"/>
</dbReference>
<evidence type="ECO:0000256" key="4">
    <source>
        <dbReference type="ARBA" id="ARBA00022801"/>
    </source>
</evidence>
<dbReference type="GO" id="GO:0008311">
    <property type="term" value="F:double-stranded DNA 3'-5' DNA exonuclease activity"/>
    <property type="evidence" value="ECO:0000318"/>
    <property type="project" value="GO_Central"/>
</dbReference>
<evidence type="ECO:0000256" key="2">
    <source>
        <dbReference type="ARBA" id="ARBA00007092"/>
    </source>
</evidence>
<evidence type="ECO:0000256" key="1">
    <source>
        <dbReference type="ARBA" id="ARBA00001946"/>
    </source>
</evidence>
<dbReference type="GO" id="GO:0003906">
    <property type="term" value="F:DNA-(apurinic or apyrimidinic site) endonuclease activity"/>
    <property type="evidence" value="ECO:0000318"/>
    <property type="project" value="GO_Central"/>
</dbReference>
<feature type="signal peptide" evidence="6">
    <location>
        <begin position="1"/>
        <end position="18"/>
    </location>
</feature>
<keyword evidence="6" id="KW-0732">Signal</keyword>
<dbReference type="InterPro" id="IPR004808">
    <property type="entry name" value="AP_endonuc_1"/>
</dbReference>
<evidence type="ECO:0000313" key="9">
    <source>
        <dbReference type="Proteomes" id="UP000006729"/>
    </source>
</evidence>
<dbReference type="Pfam" id="PF03372">
    <property type="entry name" value="Exo_endo_phos"/>
    <property type="match status" value="1"/>
</dbReference>
<keyword evidence="3" id="KW-0479">Metal-binding</keyword>
<proteinExistence type="inferred from homology"/>
<dbReference type="AlphaFoldDB" id="A0A3N7H0V6"/>
<dbReference type="GO" id="GO:0005634">
    <property type="term" value="C:nucleus"/>
    <property type="evidence" value="ECO:0000318"/>
    <property type="project" value="GO_Central"/>
</dbReference>
<accession>A0A3N7H0V6</accession>
<dbReference type="GO" id="GO:0046872">
    <property type="term" value="F:metal ion binding"/>
    <property type="evidence" value="ECO:0007669"/>
    <property type="project" value="UniProtKB-KW"/>
</dbReference>
<evidence type="ECO:0000313" key="8">
    <source>
        <dbReference type="EMBL" id="RQP01022.1"/>
    </source>
</evidence>
<dbReference type="InParanoid" id="A0A3N7H0V6"/>
<protein>
    <recommendedName>
        <fullName evidence="7">Endonuclease/exonuclease/phosphatase domain-containing protein</fullName>
    </recommendedName>
</protein>
<keyword evidence="9" id="KW-1185">Reference proteome</keyword>
<comment type="similarity">
    <text evidence="2">Belongs to the DNA repair enzymes AP/ExoA family.</text>
</comment>
<dbReference type="GO" id="GO:0006284">
    <property type="term" value="P:base-excision repair"/>
    <property type="evidence" value="ECO:0000318"/>
    <property type="project" value="GO_Central"/>
</dbReference>
<dbReference type="GO" id="GO:0008081">
    <property type="term" value="F:phosphoric diester hydrolase activity"/>
    <property type="evidence" value="ECO:0000318"/>
    <property type="project" value="GO_Central"/>
</dbReference>
<dbReference type="Proteomes" id="UP000006729">
    <property type="component" value="Chromosome 15"/>
</dbReference>
<organism evidence="8 9">
    <name type="scientific">Populus trichocarpa</name>
    <name type="common">Western balsam poplar</name>
    <name type="synonym">Populus balsamifera subsp. trichocarpa</name>
    <dbReference type="NCBI Taxonomy" id="3694"/>
    <lineage>
        <taxon>Eukaryota</taxon>
        <taxon>Viridiplantae</taxon>
        <taxon>Streptophyta</taxon>
        <taxon>Embryophyta</taxon>
        <taxon>Tracheophyta</taxon>
        <taxon>Spermatophyta</taxon>
        <taxon>Magnoliopsida</taxon>
        <taxon>eudicotyledons</taxon>
        <taxon>Gunneridae</taxon>
        <taxon>Pentapetalae</taxon>
        <taxon>rosids</taxon>
        <taxon>fabids</taxon>
        <taxon>Malpighiales</taxon>
        <taxon>Salicaceae</taxon>
        <taxon>Saliceae</taxon>
        <taxon>Populus</taxon>
    </lineage>
</organism>
<dbReference type="SUPFAM" id="SSF56219">
    <property type="entry name" value="DNase I-like"/>
    <property type="match status" value="1"/>
</dbReference>
<feature type="domain" description="Endonuclease/exonuclease/phosphatase" evidence="7">
    <location>
        <begin position="12"/>
        <end position="94"/>
    </location>
</feature>
<dbReference type="EMBL" id="CM009304">
    <property type="protein sequence ID" value="RQP01022.1"/>
    <property type="molecule type" value="Genomic_DNA"/>
</dbReference>
<sequence>MICIFLIIMKIMSWNICGMGFARKRRVIGKLISDYDFEVCFIQETKMQDYSDSLVLRLWNAPSVSWFGNIAEGRKWGLLSLWNQSKFEVANIEYGHGWVALFGAHKASGFRCVAVGISAPCCTRERRRLWGELCPLKHAFEDPWFLIWM</sequence>
<evidence type="ECO:0000256" key="6">
    <source>
        <dbReference type="SAM" id="SignalP"/>
    </source>
</evidence>
<comment type="cofactor">
    <cofactor evidence="1">
        <name>Mg(2+)</name>
        <dbReference type="ChEBI" id="CHEBI:18420"/>
    </cofactor>
</comment>
<feature type="chain" id="PRO_5017983386" description="Endonuclease/exonuclease/phosphatase domain-containing protein" evidence="6">
    <location>
        <begin position="19"/>
        <end position="149"/>
    </location>
</feature>
<dbReference type="Gene3D" id="3.60.10.10">
    <property type="entry name" value="Endonuclease/exonuclease/phosphatase"/>
    <property type="match status" value="1"/>
</dbReference>
<dbReference type="InterPro" id="IPR036691">
    <property type="entry name" value="Endo/exonu/phosph_ase_sf"/>
</dbReference>
<dbReference type="PANTHER" id="PTHR22748:SF19">
    <property type="entry name" value="ENDONUCLEASE_EXONUCLEASE_PHOSPHATASE DOMAIN-CONTAINING PROTEIN"/>
    <property type="match status" value="1"/>
</dbReference>
<keyword evidence="5" id="KW-0460">Magnesium</keyword>
<gene>
    <name evidence="8" type="ORF">POPTR_015G133001</name>
</gene>
<evidence type="ECO:0000259" key="7">
    <source>
        <dbReference type="Pfam" id="PF03372"/>
    </source>
</evidence>